<dbReference type="OrthoDB" id="431715at2759"/>
<dbReference type="InterPro" id="IPR036322">
    <property type="entry name" value="WD40_repeat_dom_sf"/>
</dbReference>
<keyword evidence="3 6" id="KW-0853">WD repeat</keyword>
<feature type="repeat" description="WD" evidence="6">
    <location>
        <begin position="239"/>
        <end position="280"/>
    </location>
</feature>
<organism evidence="8 9">
    <name type="scientific">Entamoeba invadens IP1</name>
    <dbReference type="NCBI Taxonomy" id="370355"/>
    <lineage>
        <taxon>Eukaryota</taxon>
        <taxon>Amoebozoa</taxon>
        <taxon>Evosea</taxon>
        <taxon>Archamoebae</taxon>
        <taxon>Mastigamoebida</taxon>
        <taxon>Entamoebidae</taxon>
        <taxon>Entamoeba</taxon>
    </lineage>
</organism>
<reference evidence="8 9" key="1">
    <citation type="submission" date="2012-10" db="EMBL/GenBank/DDBJ databases">
        <authorList>
            <person name="Zafar N."/>
            <person name="Inman J."/>
            <person name="Hall N."/>
            <person name="Lorenzi H."/>
            <person name="Caler E."/>
        </authorList>
    </citation>
    <scope>NUCLEOTIDE SEQUENCE [LARGE SCALE GENOMIC DNA]</scope>
    <source>
        <strain evidence="8 9">IP1</strain>
    </source>
</reference>
<dbReference type="GO" id="GO:0005730">
    <property type="term" value="C:nucleolus"/>
    <property type="evidence" value="ECO:0007669"/>
    <property type="project" value="UniProtKB-SubCell"/>
</dbReference>
<evidence type="ECO:0000313" key="8">
    <source>
        <dbReference type="EMBL" id="ELP92117.1"/>
    </source>
</evidence>
<dbReference type="KEGG" id="eiv:EIN_380440"/>
<dbReference type="OMA" id="ATYQVVH"/>
<evidence type="ECO:0000259" key="7">
    <source>
        <dbReference type="Pfam" id="PF09384"/>
    </source>
</evidence>
<evidence type="ECO:0000256" key="5">
    <source>
        <dbReference type="ARBA" id="ARBA00023242"/>
    </source>
</evidence>
<dbReference type="InterPro" id="IPR015943">
    <property type="entry name" value="WD40/YVTN_repeat-like_dom_sf"/>
</dbReference>
<dbReference type="VEuPathDB" id="AmoebaDB:EIN_380440"/>
<keyword evidence="9" id="KW-1185">Reference proteome</keyword>
<accession>A0A0A1UAN2</accession>
<proteinExistence type="predicted"/>
<dbReference type="CDD" id="cd00200">
    <property type="entry name" value="WD40"/>
    <property type="match status" value="1"/>
</dbReference>
<feature type="repeat" description="WD" evidence="6">
    <location>
        <begin position="74"/>
        <end position="115"/>
    </location>
</feature>
<feature type="repeat" description="WD" evidence="6">
    <location>
        <begin position="116"/>
        <end position="155"/>
    </location>
</feature>
<dbReference type="Pfam" id="PF00400">
    <property type="entry name" value="WD40"/>
    <property type="match status" value="5"/>
</dbReference>
<evidence type="ECO:0000256" key="1">
    <source>
        <dbReference type="ARBA" id="ARBA00004604"/>
    </source>
</evidence>
<dbReference type="EMBL" id="KB206395">
    <property type="protein sequence ID" value="ELP92117.1"/>
    <property type="molecule type" value="Genomic_DNA"/>
</dbReference>
<dbReference type="Proteomes" id="UP000014680">
    <property type="component" value="Unassembled WGS sequence"/>
</dbReference>
<keyword evidence="5" id="KW-0539">Nucleus</keyword>
<dbReference type="RefSeq" id="XP_004258888.1">
    <property type="nucleotide sequence ID" value="XM_004258840.1"/>
</dbReference>
<evidence type="ECO:0000256" key="2">
    <source>
        <dbReference type="ARBA" id="ARBA00022552"/>
    </source>
</evidence>
<evidence type="ECO:0000256" key="3">
    <source>
        <dbReference type="ARBA" id="ARBA00022574"/>
    </source>
</evidence>
<dbReference type="GO" id="GO:0006364">
    <property type="term" value="P:rRNA processing"/>
    <property type="evidence" value="ECO:0007669"/>
    <property type="project" value="UniProtKB-KW"/>
</dbReference>
<dbReference type="AlphaFoldDB" id="A0A0A1UAN2"/>
<dbReference type="InterPro" id="IPR018983">
    <property type="entry name" value="U3_snoRNA-assocProt_15_C"/>
</dbReference>
<dbReference type="Gene3D" id="2.130.10.10">
    <property type="entry name" value="YVTN repeat-like/Quinoprotein amine dehydrogenase"/>
    <property type="match status" value="3"/>
</dbReference>
<keyword evidence="2" id="KW-0698">rRNA processing</keyword>
<dbReference type="Pfam" id="PF09384">
    <property type="entry name" value="UTP15_C"/>
    <property type="match status" value="1"/>
</dbReference>
<evidence type="ECO:0000256" key="6">
    <source>
        <dbReference type="PROSITE-ProRule" id="PRU00221"/>
    </source>
</evidence>
<evidence type="ECO:0000313" key="9">
    <source>
        <dbReference type="Proteomes" id="UP000014680"/>
    </source>
</evidence>
<dbReference type="GeneID" id="14891145"/>
<keyword evidence="4" id="KW-0677">Repeat</keyword>
<protein>
    <recommendedName>
        <fullName evidence="7">U3 small nucleolar RNA-associated protein 15 C-terminal domain-containing protein</fullName>
    </recommendedName>
</protein>
<gene>
    <name evidence="8" type="ORF">EIN_380440</name>
</gene>
<sequence>MEKKQDYVPFRVPQAKTTKDLEGMYWDAFTPVNTISHVRSKSLKFSPIDSYTFAVCSEMSIFLHRVAEDKTRQMSRHKSDITVCEYRRDGLVIATGCAGGAVKVFDLSTYNVIKTFIEHKQPVNALCWANGSLYSGSSDKTIKCWDLTSKHSIKTYTHHTDAVRCLAVCPTNPNLIASGSYDHTVQLFDTKENKVIQTLEHSFPVESIAFHPVGSILAVANGENINIWDIATQTLLYDYACHTNDINTVFFDSDGQRLFSSSFDGNLNVYETTKYTKLHNITYPAPVISFAMNKDETMFVAALNTGEVIVNQKNATKKVENAPSSAKYFFQGKSLAQVKPTKGGNYFANLLRQIKYSEALDKALETRDETIIMTIIREIIYRNGMRVALINRNENTLQPLMSFLINSIPNPNYTKIIIEVIYQLLDIYISKLGKSALFDDMFFKLQKRLEKEIQLNRNMQELLGQIDLIIGAAECSRKD</sequence>
<feature type="domain" description="U3 small nucleolar RNA-associated protein 15 C-terminal" evidence="7">
    <location>
        <begin position="345"/>
        <end position="469"/>
    </location>
</feature>
<dbReference type="SMART" id="SM00320">
    <property type="entry name" value="WD40"/>
    <property type="match status" value="6"/>
</dbReference>
<dbReference type="PANTHER" id="PTHR19924">
    <property type="entry name" value="UTP15 U3 SMALL NUCLEOLAR RNA-ASSOCIATED PROTEIN 15 FAMILY MEMBER"/>
    <property type="match status" value="1"/>
</dbReference>
<name>A0A0A1UAN2_ENTIV</name>
<comment type="subcellular location">
    <subcellularLocation>
        <location evidence="1">Nucleus</location>
        <location evidence="1">Nucleolus</location>
    </subcellularLocation>
</comment>
<dbReference type="PANTHER" id="PTHR19924:SF26">
    <property type="entry name" value="U3 SMALL NUCLEOLAR RNA-ASSOCIATED PROTEIN 15 HOMOLOG"/>
    <property type="match status" value="1"/>
</dbReference>
<evidence type="ECO:0000256" key="4">
    <source>
        <dbReference type="ARBA" id="ARBA00022737"/>
    </source>
</evidence>
<dbReference type="InterPro" id="IPR001680">
    <property type="entry name" value="WD40_rpt"/>
</dbReference>
<feature type="repeat" description="WD" evidence="6">
    <location>
        <begin position="156"/>
        <end position="198"/>
    </location>
</feature>
<dbReference type="SUPFAM" id="SSF50978">
    <property type="entry name" value="WD40 repeat-like"/>
    <property type="match status" value="1"/>
</dbReference>
<dbReference type="GO" id="GO:0045943">
    <property type="term" value="P:positive regulation of transcription by RNA polymerase I"/>
    <property type="evidence" value="ECO:0007669"/>
    <property type="project" value="TreeGrafter"/>
</dbReference>
<dbReference type="PROSITE" id="PS50082">
    <property type="entry name" value="WD_REPEATS_2"/>
    <property type="match status" value="4"/>
</dbReference>